<dbReference type="Proteomes" id="UP001056425">
    <property type="component" value="Chromosome"/>
</dbReference>
<organism evidence="1 2">
    <name type="scientific">Thermococcus argininiproducens</name>
    <dbReference type="NCBI Taxonomy" id="2866384"/>
    <lineage>
        <taxon>Archaea</taxon>
        <taxon>Methanobacteriati</taxon>
        <taxon>Methanobacteriota</taxon>
        <taxon>Thermococci</taxon>
        <taxon>Thermococcales</taxon>
        <taxon>Thermococcaceae</taxon>
        <taxon>Thermococcus</taxon>
    </lineage>
</organism>
<dbReference type="RefSeq" id="WP_251948327.1">
    <property type="nucleotide sequence ID" value="NZ_CP080572.1"/>
</dbReference>
<reference evidence="1 2" key="1">
    <citation type="submission" date="2021-08" db="EMBL/GenBank/DDBJ databases">
        <title>Thermococcus onnuriiensis IOH2.</title>
        <authorList>
            <person name="Park Y.-J."/>
        </authorList>
    </citation>
    <scope>NUCLEOTIDE SEQUENCE [LARGE SCALE GENOMIC DNA]</scope>
    <source>
        <strain evidence="1 2">IOH2</strain>
    </source>
</reference>
<dbReference type="KEGG" id="thei:K1720_08030"/>
<dbReference type="InterPro" id="IPR024227">
    <property type="entry name" value="DUF3795"/>
</dbReference>
<dbReference type="AlphaFoldDB" id="A0A9E7M8N2"/>
<accession>A0A9E7M8N2</accession>
<protein>
    <submittedName>
        <fullName evidence="1">DUF3795 domain-containing protein</fullName>
    </submittedName>
</protein>
<evidence type="ECO:0000313" key="2">
    <source>
        <dbReference type="Proteomes" id="UP001056425"/>
    </source>
</evidence>
<gene>
    <name evidence="1" type="ORF">K1720_08030</name>
</gene>
<dbReference type="Pfam" id="PF12675">
    <property type="entry name" value="DUF3795"/>
    <property type="match status" value="1"/>
</dbReference>
<sequence>MEKNQMIAVCGLNCSECDIFRASNNPEIAQRIVNWFKEERHIDVKIEDIHCLGCREDRTKHWSPDCWILRCCVDEKGLEFCYQCEDFPCEKLSEWAKKNKKYEEALNRLKEMGKRQ</sequence>
<evidence type="ECO:0000313" key="1">
    <source>
        <dbReference type="EMBL" id="USG99461.1"/>
    </source>
</evidence>
<dbReference type="EMBL" id="CP080572">
    <property type="protein sequence ID" value="USG99461.1"/>
    <property type="molecule type" value="Genomic_DNA"/>
</dbReference>
<keyword evidence="2" id="KW-1185">Reference proteome</keyword>
<name>A0A9E7M8N2_9EURY</name>
<dbReference type="GeneID" id="72778287"/>
<proteinExistence type="predicted"/>